<dbReference type="InterPro" id="IPR011990">
    <property type="entry name" value="TPR-like_helical_dom_sf"/>
</dbReference>
<accession>A0A7S1VCD8</accession>
<reference evidence="1" key="1">
    <citation type="submission" date="2021-01" db="EMBL/GenBank/DDBJ databases">
        <authorList>
            <person name="Corre E."/>
            <person name="Pelletier E."/>
            <person name="Niang G."/>
            <person name="Scheremetjew M."/>
            <person name="Finn R."/>
            <person name="Kale V."/>
            <person name="Holt S."/>
            <person name="Cochrane G."/>
            <person name="Meng A."/>
            <person name="Brown T."/>
            <person name="Cohen L."/>
        </authorList>
    </citation>
    <scope>NUCLEOTIDE SEQUENCE</scope>
    <source>
        <strain evidence="1">ATCC 50979</strain>
    </source>
</reference>
<name>A0A7S1VCD8_9EUKA</name>
<evidence type="ECO:0000313" key="1">
    <source>
        <dbReference type="EMBL" id="CAD9295222.1"/>
    </source>
</evidence>
<organism evidence="1">
    <name type="scientific">Sexangularia sp. CB-2014</name>
    <dbReference type="NCBI Taxonomy" id="1486929"/>
    <lineage>
        <taxon>Eukaryota</taxon>
        <taxon>Amoebozoa</taxon>
        <taxon>Tubulinea</taxon>
        <taxon>Elardia</taxon>
        <taxon>Arcellinida</taxon>
        <taxon>Arcellinida incertae sedis</taxon>
        <taxon>Sexangularia</taxon>
    </lineage>
</organism>
<protein>
    <submittedName>
        <fullName evidence="1">Uncharacterized protein</fullName>
    </submittedName>
</protein>
<dbReference type="Gene3D" id="1.25.40.10">
    <property type="entry name" value="Tetratricopeptide repeat domain"/>
    <property type="match status" value="1"/>
</dbReference>
<dbReference type="AlphaFoldDB" id="A0A7S1VCD8"/>
<dbReference type="EMBL" id="HBGL01006853">
    <property type="protein sequence ID" value="CAD9295222.1"/>
    <property type="molecule type" value="Transcribed_RNA"/>
</dbReference>
<proteinExistence type="predicted"/>
<gene>
    <name evidence="1" type="ORF">SSP0437_LOCUS5281</name>
</gene>
<sequence>MFLSRFLRVSPRAIPLIGQAVGRRSLGSTSRSMGLANFDAPVRVKEAARPSQARSNIIPSLHRDAVPYHRGLALCDDTEYPQEITTMLDRITEHPTLLAALDVCLHVDPTPRHVATVMRAFARADEVEAAFAWLHVASVRGVPVTRGTMRSLAFAASRYGDVELALFSIECALQRRVVDVPSLKRVFDACTEQVDLRGWTVYDALVATTPTLSWVARANLQTSMYVTQIMRALGMQKSKRSGRGYITLPNPRGEIAGPWRVAVDGLMVYREIDMETGRFLDPKEYNEEQKELVDVMLELEDGTVLRDHHLDRPLSIAAREAEAIFAETRRRIALDFAELAAPADGKVLPSLLLPASTSAYTR</sequence>